<keyword evidence="7" id="KW-0479">Metal-binding</keyword>
<sequence length="841" mass="95702">MIGSILKRIFGTQNERNLKRIAPIVDAINALEPTVRGLSDADLRAKTAAFRERVAKGESLDDLLPEAFAVAREASIRAVGMRPFDVQLIGGIVLHQGKIAEMKTGEGKTLVAVMPVYLNALTGRGVHVVTVNDYLARRDSEWMGKVYRFLGLEVGCIVHGLNDRERREAYAADVTYGTNNEFGFDYLRDNMKFSLNDMVQRDLHYAIVDEVDSILIDEARTPLIISGPAEKSTELYNRINRIIPQLRPETDYTKDEKSRTVALTEDGVARAETLLGVENLYDPRHMDLLHHVHQALRAHTLFQKDVDYIVKGGKVIIVDEFTGRLMPGRRYSDGLHQALEAKEGVRVENENQTLASITFQNYFRMYDKLAGMTGTADTEAEEFAKIYNLEVVVIPTHKKMIRTDHPDCIYRTEQEKFRAVVREIKELHEQGRPVLVGTVNIDKSERLSAMLKREGIPHQVLNAKHHEKEAEIVAQAGRRGAVTISTNMAGRGTDIVLGPGVAQLGGLHIIGTERHESRRIDNQLRGRAGRQGDPGSSRFYLSLEDDLMRIFAADRISGLMQRIGMEEDEPIEHRLISRAIENAQSRVEAQNFSIRKQLLEYDDVMNQQRQVIYEQRREAIKGGDLKPVILDMAEEVLDLIVQEHTDEKTYAEDWDLEGLGKDLFRIFGLQPDLSPAALEHTNQTGLREELWDRILERYESREKEFGETIMRDLENYILLQTLDSLWKDHLLNMDHLKEGIGLRGYAQQDPLVAYKREGHAVFDDMISRLREETLRLLFHVQIQREDEVQTLRKEQEEQSMFYGPAGGGSTRREPVKKTKKVGRNDPCPCGSGKKYKKCCGR</sequence>
<reference evidence="21 22" key="2">
    <citation type="submission" date="2019-05" db="EMBL/GenBank/DDBJ databases">
        <authorList>
            <person name="Suflita J.M."/>
            <person name="Marks C.R."/>
        </authorList>
    </citation>
    <scope>NUCLEOTIDE SEQUENCE [LARGE SCALE GENOMIC DNA]</scope>
    <source>
        <strain evidence="21 22">ALDC</strain>
    </source>
</reference>
<dbReference type="HAMAP" id="MF_01382">
    <property type="entry name" value="SecA"/>
    <property type="match status" value="1"/>
</dbReference>
<evidence type="ECO:0000256" key="13">
    <source>
        <dbReference type="ARBA" id="ARBA00023010"/>
    </source>
</evidence>
<dbReference type="InterPro" id="IPR036266">
    <property type="entry name" value="SecA_Wing/Scaffold_sf"/>
</dbReference>
<dbReference type="InterPro" id="IPR014001">
    <property type="entry name" value="Helicase_ATP-bd"/>
</dbReference>
<dbReference type="PROSITE" id="PS51194">
    <property type="entry name" value="HELICASE_CTER"/>
    <property type="match status" value="1"/>
</dbReference>
<keyword evidence="3 15" id="KW-0813">Transport</keyword>
<dbReference type="GO" id="GO:0005829">
    <property type="term" value="C:cytosol"/>
    <property type="evidence" value="ECO:0007669"/>
    <property type="project" value="TreeGrafter"/>
</dbReference>
<evidence type="ECO:0000259" key="18">
    <source>
        <dbReference type="PROSITE" id="PS51192"/>
    </source>
</evidence>
<dbReference type="Gene3D" id="3.40.50.300">
    <property type="entry name" value="P-loop containing nucleotide triphosphate hydrolases"/>
    <property type="match status" value="3"/>
</dbReference>
<dbReference type="SMART" id="SM00957">
    <property type="entry name" value="SecA_DEAD"/>
    <property type="match status" value="1"/>
</dbReference>
<dbReference type="InterPro" id="IPR014018">
    <property type="entry name" value="SecA_motor_DEAD"/>
</dbReference>
<evidence type="ECO:0000256" key="9">
    <source>
        <dbReference type="ARBA" id="ARBA00022833"/>
    </source>
</evidence>
<evidence type="ECO:0000256" key="4">
    <source>
        <dbReference type="ARBA" id="ARBA00022475"/>
    </source>
</evidence>
<feature type="binding site" evidence="15">
    <location>
        <position position="87"/>
    </location>
    <ligand>
        <name>ATP</name>
        <dbReference type="ChEBI" id="CHEBI:30616"/>
    </ligand>
</feature>
<dbReference type="Pfam" id="PF21090">
    <property type="entry name" value="P-loop_SecA"/>
    <property type="match status" value="2"/>
</dbReference>
<evidence type="ECO:0000256" key="11">
    <source>
        <dbReference type="ARBA" id="ARBA00022927"/>
    </source>
</evidence>
<evidence type="ECO:0000256" key="8">
    <source>
        <dbReference type="ARBA" id="ARBA00022741"/>
    </source>
</evidence>
<keyword evidence="4 15" id="KW-1003">Cell membrane</keyword>
<dbReference type="Gene3D" id="1.10.3060.10">
    <property type="entry name" value="Helical scaffold and wing domains of SecA"/>
    <property type="match status" value="1"/>
</dbReference>
<comment type="subunit">
    <text evidence="15">Monomer and homodimer. Part of the essential Sec protein translocation apparatus which comprises SecA, SecYEG and auxiliary proteins SecDF. Other proteins may also be involved.</text>
</comment>
<evidence type="ECO:0000256" key="6">
    <source>
        <dbReference type="ARBA" id="ARBA00022519"/>
    </source>
</evidence>
<name>A0A4P8L479_9BACT</name>
<dbReference type="NCBIfam" id="TIGR00963">
    <property type="entry name" value="secA"/>
    <property type="match status" value="1"/>
</dbReference>
<dbReference type="GO" id="GO:0006605">
    <property type="term" value="P:protein targeting"/>
    <property type="evidence" value="ECO:0007669"/>
    <property type="project" value="UniProtKB-UniRule"/>
</dbReference>
<dbReference type="Pfam" id="PF07517">
    <property type="entry name" value="SecA_DEAD"/>
    <property type="match status" value="1"/>
</dbReference>
<dbReference type="GO" id="GO:0005524">
    <property type="term" value="F:ATP binding"/>
    <property type="evidence" value="ECO:0007669"/>
    <property type="project" value="UniProtKB-UniRule"/>
</dbReference>
<evidence type="ECO:0000256" key="17">
    <source>
        <dbReference type="SAM" id="MobiDB-lite"/>
    </source>
</evidence>
<dbReference type="InterPro" id="IPR011130">
    <property type="entry name" value="SecA_preprotein_X-link_dom"/>
</dbReference>
<organism evidence="21 22">
    <name type="scientific">Desulfoglaeba alkanexedens ALDC</name>
    <dbReference type="NCBI Taxonomy" id="980445"/>
    <lineage>
        <taxon>Bacteria</taxon>
        <taxon>Pseudomonadati</taxon>
        <taxon>Thermodesulfobacteriota</taxon>
        <taxon>Syntrophobacteria</taxon>
        <taxon>Syntrophobacterales</taxon>
        <taxon>Syntrophobacteraceae</taxon>
        <taxon>Desulfoglaeba</taxon>
    </lineage>
</organism>
<keyword evidence="5 15" id="KW-0963">Cytoplasm</keyword>
<evidence type="ECO:0000256" key="5">
    <source>
        <dbReference type="ARBA" id="ARBA00022490"/>
    </source>
</evidence>
<dbReference type="GO" id="GO:0008564">
    <property type="term" value="F:protein-exporting ATPase activity"/>
    <property type="evidence" value="ECO:0007669"/>
    <property type="project" value="UniProtKB-EC"/>
</dbReference>
<dbReference type="InterPro" id="IPR020937">
    <property type="entry name" value="SecA_CS"/>
</dbReference>
<dbReference type="GO" id="GO:0065002">
    <property type="term" value="P:intracellular protein transmembrane transport"/>
    <property type="evidence" value="ECO:0007669"/>
    <property type="project" value="UniProtKB-UniRule"/>
</dbReference>
<proteinExistence type="inferred from homology"/>
<dbReference type="SUPFAM" id="SSF81767">
    <property type="entry name" value="Pre-protein crosslinking domain of SecA"/>
    <property type="match status" value="1"/>
</dbReference>
<dbReference type="FunFam" id="1.10.3060.10:FF:000003">
    <property type="entry name" value="Protein translocase subunit SecA"/>
    <property type="match status" value="1"/>
</dbReference>
<dbReference type="Pfam" id="PF01043">
    <property type="entry name" value="SecA_PP_bind"/>
    <property type="match status" value="1"/>
</dbReference>
<dbReference type="Proteomes" id="UP000298602">
    <property type="component" value="Chromosome"/>
</dbReference>
<evidence type="ECO:0000256" key="10">
    <source>
        <dbReference type="ARBA" id="ARBA00022840"/>
    </source>
</evidence>
<evidence type="ECO:0000256" key="14">
    <source>
        <dbReference type="ARBA" id="ARBA00023136"/>
    </source>
</evidence>
<dbReference type="CDD" id="cd17928">
    <property type="entry name" value="DEXDc_SecA"/>
    <property type="match status" value="1"/>
</dbReference>
<comment type="cofactor">
    <cofactor evidence="1">
        <name>Zn(2+)</name>
        <dbReference type="ChEBI" id="CHEBI:29105"/>
    </cofactor>
</comment>
<evidence type="ECO:0000259" key="20">
    <source>
        <dbReference type="PROSITE" id="PS51196"/>
    </source>
</evidence>
<dbReference type="InterPro" id="IPR011115">
    <property type="entry name" value="SecA_DEAD"/>
</dbReference>
<dbReference type="GO" id="GO:0005886">
    <property type="term" value="C:plasma membrane"/>
    <property type="evidence" value="ECO:0007669"/>
    <property type="project" value="UniProtKB-SubCell"/>
</dbReference>
<dbReference type="NCBIfam" id="NF009538">
    <property type="entry name" value="PRK12904.1"/>
    <property type="match status" value="1"/>
</dbReference>
<feature type="domain" description="SecA family profile" evidence="20">
    <location>
        <begin position="3"/>
        <end position="572"/>
    </location>
</feature>
<evidence type="ECO:0000256" key="7">
    <source>
        <dbReference type="ARBA" id="ARBA00022723"/>
    </source>
</evidence>
<keyword evidence="6" id="KW-0997">Cell inner membrane</keyword>
<keyword evidence="12 15" id="KW-1278">Translocase</keyword>
<dbReference type="InterPro" id="IPR000185">
    <property type="entry name" value="SecA"/>
</dbReference>
<dbReference type="PANTHER" id="PTHR30612">
    <property type="entry name" value="SECA INNER MEMBRANE COMPONENT OF SEC PROTEIN SECRETION SYSTEM"/>
    <property type="match status" value="1"/>
</dbReference>
<dbReference type="PROSITE" id="PS51192">
    <property type="entry name" value="HELICASE_ATP_BIND_1"/>
    <property type="match status" value="1"/>
</dbReference>
<evidence type="ECO:0000256" key="3">
    <source>
        <dbReference type="ARBA" id="ARBA00022448"/>
    </source>
</evidence>
<dbReference type="GO" id="GO:0031522">
    <property type="term" value="C:cell envelope Sec protein transport complex"/>
    <property type="evidence" value="ECO:0007669"/>
    <property type="project" value="TreeGrafter"/>
</dbReference>
<dbReference type="GO" id="GO:0017038">
    <property type="term" value="P:protein import"/>
    <property type="evidence" value="ECO:0007669"/>
    <property type="project" value="InterPro"/>
</dbReference>
<dbReference type="InterPro" id="IPR036670">
    <property type="entry name" value="SecA_X-link_sf"/>
</dbReference>
<keyword evidence="8 15" id="KW-0547">Nucleotide-binding</keyword>
<evidence type="ECO:0000259" key="19">
    <source>
        <dbReference type="PROSITE" id="PS51194"/>
    </source>
</evidence>
<keyword evidence="9" id="KW-0862">Zinc</keyword>
<evidence type="ECO:0000256" key="15">
    <source>
        <dbReference type="HAMAP-Rule" id="MF_01382"/>
    </source>
</evidence>
<feature type="binding site" evidence="15">
    <location>
        <begin position="105"/>
        <end position="109"/>
    </location>
    <ligand>
        <name>ATP</name>
        <dbReference type="ChEBI" id="CHEBI:30616"/>
    </ligand>
</feature>
<dbReference type="FunFam" id="3.40.50.300:FF:000334">
    <property type="entry name" value="Protein translocase subunit SecA"/>
    <property type="match status" value="1"/>
</dbReference>
<keyword evidence="14 15" id="KW-0472">Membrane</keyword>
<dbReference type="OrthoDB" id="9805579at2"/>
<dbReference type="PANTHER" id="PTHR30612:SF0">
    <property type="entry name" value="CHLOROPLAST PROTEIN-TRANSPORTING ATPASE"/>
    <property type="match status" value="1"/>
</dbReference>
<reference evidence="21 22" key="1">
    <citation type="submission" date="2019-05" db="EMBL/GenBank/DDBJ databases">
        <title>The Complete Genome Sequence of the n-alkane-degrading Desulfoglaeba alkanexedens ALDC reveals multiple alkylsuccinate synthase gene clusters.</title>
        <authorList>
            <person name="Callaghan A.V."/>
            <person name="Davidova I.A."/>
            <person name="Duncan K.E."/>
            <person name="Morris B."/>
            <person name="McInerney M.J."/>
        </authorList>
    </citation>
    <scope>NUCLEOTIDE SEQUENCE [LARGE SCALE GENOMIC DNA]</scope>
    <source>
        <strain evidence="21 22">ALDC</strain>
    </source>
</reference>
<dbReference type="FunFam" id="3.90.1440.10:FF:000001">
    <property type="entry name" value="Preprotein translocase subunit SecA"/>
    <property type="match status" value="1"/>
</dbReference>
<keyword evidence="22" id="KW-1185">Reference proteome</keyword>
<dbReference type="PROSITE" id="PS51196">
    <property type="entry name" value="SECA_MOTOR_DEAD"/>
    <property type="match status" value="1"/>
</dbReference>
<dbReference type="InterPro" id="IPR004027">
    <property type="entry name" value="SEC_C_motif"/>
</dbReference>
<dbReference type="SMART" id="SM00958">
    <property type="entry name" value="SecA_PP_bind"/>
    <property type="match status" value="1"/>
</dbReference>
<dbReference type="SUPFAM" id="SSF81886">
    <property type="entry name" value="Helical scaffold and wing domains of SecA"/>
    <property type="match status" value="1"/>
</dbReference>
<evidence type="ECO:0000313" key="21">
    <source>
        <dbReference type="EMBL" id="QCQ22614.1"/>
    </source>
</evidence>
<evidence type="ECO:0000256" key="16">
    <source>
        <dbReference type="RuleBase" id="RU003874"/>
    </source>
</evidence>
<comment type="subcellular location">
    <subcellularLocation>
        <location evidence="15">Cell membrane</location>
        <topology evidence="15">Peripheral membrane protein</topology>
        <orientation evidence="15">Cytoplasmic side</orientation>
    </subcellularLocation>
    <subcellularLocation>
        <location evidence="15">Cytoplasm</location>
    </subcellularLocation>
    <text evidence="15">Distribution is 50-50.</text>
</comment>
<feature type="domain" description="Helicase ATP-binding" evidence="18">
    <location>
        <begin position="89"/>
        <end position="247"/>
    </location>
</feature>
<comment type="function">
    <text evidence="15">Part of the Sec protein translocase complex. Interacts with the SecYEG preprotein conducting channel. Has a central role in coupling the hydrolysis of ATP to the transfer of proteins into and across the cell membrane, serving as an ATP-driven molecular motor driving the stepwise translocation of polypeptide chains across the membrane.</text>
</comment>
<gene>
    <name evidence="15 21" type="primary">secA</name>
    <name evidence="21" type="ORF">FDQ92_10815</name>
</gene>
<dbReference type="EMBL" id="CP040098">
    <property type="protein sequence ID" value="QCQ22614.1"/>
    <property type="molecule type" value="Genomic_DNA"/>
</dbReference>
<evidence type="ECO:0000256" key="1">
    <source>
        <dbReference type="ARBA" id="ARBA00001947"/>
    </source>
</evidence>
<dbReference type="Pfam" id="PF02810">
    <property type="entry name" value="SEC-C"/>
    <property type="match status" value="1"/>
</dbReference>
<dbReference type="EC" id="7.4.2.8" evidence="15"/>
<dbReference type="KEGG" id="dax:FDQ92_10815"/>
<feature type="binding site" evidence="15">
    <location>
        <position position="494"/>
    </location>
    <ligand>
        <name>ATP</name>
        <dbReference type="ChEBI" id="CHEBI:30616"/>
    </ligand>
</feature>
<keyword evidence="11 15" id="KW-0653">Protein transport</keyword>
<dbReference type="FunFam" id="3.40.50.300:FF:000429">
    <property type="entry name" value="Preprotein translocase subunit SecA"/>
    <property type="match status" value="1"/>
</dbReference>
<accession>A0A4P8L479</accession>
<dbReference type="PROSITE" id="PS01312">
    <property type="entry name" value="SECA"/>
    <property type="match status" value="1"/>
</dbReference>
<comment type="catalytic activity">
    <reaction evidence="15">
        <text>ATP + H2O + cellular proteinSide 1 = ADP + phosphate + cellular proteinSide 2.</text>
        <dbReference type="EC" id="7.4.2.8"/>
    </reaction>
</comment>
<dbReference type="GO" id="GO:0046872">
    <property type="term" value="F:metal ion binding"/>
    <property type="evidence" value="ECO:0007669"/>
    <property type="project" value="UniProtKB-KW"/>
</dbReference>
<dbReference type="InterPro" id="IPR027417">
    <property type="entry name" value="P-loop_NTPase"/>
</dbReference>
<dbReference type="AlphaFoldDB" id="A0A4P8L479"/>
<keyword evidence="13 15" id="KW-0811">Translocation</keyword>
<evidence type="ECO:0000313" key="22">
    <source>
        <dbReference type="Proteomes" id="UP000298602"/>
    </source>
</evidence>
<dbReference type="GO" id="GO:0043952">
    <property type="term" value="P:protein transport by the Sec complex"/>
    <property type="evidence" value="ECO:0007669"/>
    <property type="project" value="TreeGrafter"/>
</dbReference>
<comment type="similarity">
    <text evidence="2 15 16">Belongs to the SecA family.</text>
</comment>
<evidence type="ECO:0000256" key="2">
    <source>
        <dbReference type="ARBA" id="ARBA00007650"/>
    </source>
</evidence>
<dbReference type="InterPro" id="IPR044722">
    <property type="entry name" value="SecA_SF2_C"/>
</dbReference>
<dbReference type="CDD" id="cd18803">
    <property type="entry name" value="SF2_C_secA"/>
    <property type="match status" value="1"/>
</dbReference>
<keyword evidence="10 15" id="KW-0067">ATP-binding</keyword>
<dbReference type="InterPro" id="IPR001650">
    <property type="entry name" value="Helicase_C-like"/>
</dbReference>
<dbReference type="InterPro" id="IPR011116">
    <property type="entry name" value="SecA_Wing/Scaffold"/>
</dbReference>
<dbReference type="Pfam" id="PF07516">
    <property type="entry name" value="SecA_SW"/>
    <property type="match status" value="1"/>
</dbReference>
<protein>
    <recommendedName>
        <fullName evidence="15 16">Protein translocase subunit SecA</fullName>
        <ecNumber evidence="15">7.4.2.8</ecNumber>
    </recommendedName>
</protein>
<evidence type="ECO:0000256" key="12">
    <source>
        <dbReference type="ARBA" id="ARBA00022967"/>
    </source>
</evidence>
<dbReference type="PRINTS" id="PR00906">
    <property type="entry name" value="SECA"/>
</dbReference>
<feature type="domain" description="Helicase C-terminal" evidence="19">
    <location>
        <begin position="419"/>
        <end position="600"/>
    </location>
</feature>
<dbReference type="Gene3D" id="3.90.1440.10">
    <property type="entry name" value="SecA, preprotein cross-linking domain"/>
    <property type="match status" value="1"/>
</dbReference>
<dbReference type="SUPFAM" id="SSF52540">
    <property type="entry name" value="P-loop containing nucleoside triphosphate hydrolases"/>
    <property type="match status" value="2"/>
</dbReference>
<dbReference type="RefSeq" id="WP_137424898.1">
    <property type="nucleotide sequence ID" value="NZ_CP040098.1"/>
</dbReference>
<feature type="region of interest" description="Disordered" evidence="17">
    <location>
        <begin position="793"/>
        <end position="841"/>
    </location>
</feature>
<dbReference type="NCBIfam" id="NF006630">
    <property type="entry name" value="PRK09200.1"/>
    <property type="match status" value="1"/>
</dbReference>